<evidence type="ECO:0000256" key="2">
    <source>
        <dbReference type="ARBA" id="ARBA00023125"/>
    </source>
</evidence>
<dbReference type="InterPro" id="IPR050707">
    <property type="entry name" value="HTH_MetabolicPath_Reg"/>
</dbReference>
<feature type="domain" description="IclR-ED" evidence="5">
    <location>
        <begin position="72"/>
        <end position="258"/>
    </location>
</feature>
<dbReference type="RefSeq" id="WP_371436693.1">
    <property type="nucleotide sequence ID" value="NZ_JBHSRS010000078.1"/>
</dbReference>
<feature type="domain" description="HTH iclR-type" evidence="4">
    <location>
        <begin position="9"/>
        <end position="71"/>
    </location>
</feature>
<protein>
    <submittedName>
        <fullName evidence="6">IclR family transcriptional regulator</fullName>
    </submittedName>
</protein>
<dbReference type="Pfam" id="PF01614">
    <property type="entry name" value="IclR_C"/>
    <property type="match status" value="1"/>
</dbReference>
<keyword evidence="2" id="KW-0238">DNA-binding</keyword>
<dbReference type="SUPFAM" id="SSF55781">
    <property type="entry name" value="GAF domain-like"/>
    <property type="match status" value="1"/>
</dbReference>
<proteinExistence type="predicted"/>
<dbReference type="InterPro" id="IPR014757">
    <property type="entry name" value="Tscrpt_reg_IclR_C"/>
</dbReference>
<dbReference type="InterPro" id="IPR005471">
    <property type="entry name" value="Tscrpt_reg_IclR_N"/>
</dbReference>
<reference evidence="7" key="1">
    <citation type="journal article" date="2019" name="Int. J. Syst. Evol. Microbiol.">
        <title>The Global Catalogue of Microorganisms (GCM) 10K type strain sequencing project: providing services to taxonomists for standard genome sequencing and annotation.</title>
        <authorList>
            <consortium name="The Broad Institute Genomics Platform"/>
            <consortium name="The Broad Institute Genome Sequencing Center for Infectious Disease"/>
            <person name="Wu L."/>
            <person name="Ma J."/>
        </authorList>
    </citation>
    <scope>NUCLEOTIDE SEQUENCE [LARGE SCALE GENOMIC DNA]</scope>
    <source>
        <strain evidence="7">CCUG 39402</strain>
    </source>
</reference>
<keyword evidence="3" id="KW-0804">Transcription</keyword>
<sequence>MTEPEAGAVKSADRVLDVLELLAQRGQDMSHTDMSETLGIPKSSLSQLLRNLTSRGYLDYSAVSRGYRLGEAVSRLAGRAMQGRSILGLVEPVLLEITEACHESSAFNQLSGMQSEVVASVSSSQRLVSHMRKGDLAPLYATSGGKALLAFMPEGEREAYLRSVKFEAVTPNTIRSEKELRRQIKAVRETGVAYVSEEFTPGICGVAMPVLSSAGMALGAINVAVPAVRFDDVARERILKALNKALIGIQRSLAAQAG</sequence>
<accession>A0ABW1TYY8</accession>
<dbReference type="Pfam" id="PF09339">
    <property type="entry name" value="HTH_IclR"/>
    <property type="match status" value="1"/>
</dbReference>
<dbReference type="PANTHER" id="PTHR30136:SF35">
    <property type="entry name" value="HTH-TYPE TRANSCRIPTIONAL REGULATOR RV1719"/>
    <property type="match status" value="1"/>
</dbReference>
<gene>
    <name evidence="6" type="ORF">ACFQND_14955</name>
</gene>
<evidence type="ECO:0000256" key="3">
    <source>
        <dbReference type="ARBA" id="ARBA00023163"/>
    </source>
</evidence>
<keyword evidence="7" id="KW-1185">Reference proteome</keyword>
<dbReference type="PANTHER" id="PTHR30136">
    <property type="entry name" value="HELIX-TURN-HELIX TRANSCRIPTIONAL REGULATOR, ICLR FAMILY"/>
    <property type="match status" value="1"/>
</dbReference>
<dbReference type="PROSITE" id="PS51078">
    <property type="entry name" value="ICLR_ED"/>
    <property type="match status" value="1"/>
</dbReference>
<comment type="caution">
    <text evidence="6">The sequence shown here is derived from an EMBL/GenBank/DDBJ whole genome shotgun (WGS) entry which is preliminary data.</text>
</comment>
<dbReference type="EMBL" id="JBHSRS010000078">
    <property type="protein sequence ID" value="MFC6282522.1"/>
    <property type="molecule type" value="Genomic_DNA"/>
</dbReference>
<dbReference type="SMART" id="SM00346">
    <property type="entry name" value="HTH_ICLR"/>
    <property type="match status" value="1"/>
</dbReference>
<dbReference type="Gene3D" id="1.10.10.10">
    <property type="entry name" value="Winged helix-like DNA-binding domain superfamily/Winged helix DNA-binding domain"/>
    <property type="match status" value="1"/>
</dbReference>
<dbReference type="PROSITE" id="PS51077">
    <property type="entry name" value="HTH_ICLR"/>
    <property type="match status" value="1"/>
</dbReference>
<evidence type="ECO:0000259" key="5">
    <source>
        <dbReference type="PROSITE" id="PS51078"/>
    </source>
</evidence>
<dbReference type="SUPFAM" id="SSF46785">
    <property type="entry name" value="Winged helix' DNA-binding domain"/>
    <property type="match status" value="1"/>
</dbReference>
<dbReference type="InterPro" id="IPR036390">
    <property type="entry name" value="WH_DNA-bd_sf"/>
</dbReference>
<dbReference type="InterPro" id="IPR029016">
    <property type="entry name" value="GAF-like_dom_sf"/>
</dbReference>
<keyword evidence="1" id="KW-0805">Transcription regulation</keyword>
<organism evidence="6 7">
    <name type="scientific">Polaromonas aquatica</name>
    <dbReference type="NCBI Taxonomy" id="332657"/>
    <lineage>
        <taxon>Bacteria</taxon>
        <taxon>Pseudomonadati</taxon>
        <taxon>Pseudomonadota</taxon>
        <taxon>Betaproteobacteria</taxon>
        <taxon>Burkholderiales</taxon>
        <taxon>Comamonadaceae</taxon>
        <taxon>Polaromonas</taxon>
    </lineage>
</organism>
<evidence type="ECO:0000259" key="4">
    <source>
        <dbReference type="PROSITE" id="PS51077"/>
    </source>
</evidence>
<dbReference type="Proteomes" id="UP001596270">
    <property type="component" value="Unassembled WGS sequence"/>
</dbReference>
<evidence type="ECO:0000313" key="7">
    <source>
        <dbReference type="Proteomes" id="UP001596270"/>
    </source>
</evidence>
<name>A0ABW1TYY8_9BURK</name>
<dbReference type="InterPro" id="IPR036388">
    <property type="entry name" value="WH-like_DNA-bd_sf"/>
</dbReference>
<evidence type="ECO:0000256" key="1">
    <source>
        <dbReference type="ARBA" id="ARBA00023015"/>
    </source>
</evidence>
<evidence type="ECO:0000313" key="6">
    <source>
        <dbReference type="EMBL" id="MFC6282522.1"/>
    </source>
</evidence>
<dbReference type="Gene3D" id="3.30.450.40">
    <property type="match status" value="1"/>
</dbReference>